<dbReference type="InterPro" id="IPR000242">
    <property type="entry name" value="PTP_cat"/>
</dbReference>
<dbReference type="EMBL" id="KB320521">
    <property type="protein sequence ID" value="ELW69807.1"/>
    <property type="molecule type" value="Genomic_DNA"/>
</dbReference>
<dbReference type="Proteomes" id="UP000011518">
    <property type="component" value="Unassembled WGS sequence"/>
</dbReference>
<dbReference type="Gene3D" id="3.90.190.10">
    <property type="entry name" value="Protein tyrosine phosphatase superfamily"/>
    <property type="match status" value="2"/>
</dbReference>
<evidence type="ECO:0000313" key="4">
    <source>
        <dbReference type="Proteomes" id="UP000011518"/>
    </source>
</evidence>
<dbReference type="STRING" id="246437.L9L7W7"/>
<dbReference type="InterPro" id="IPR033522">
    <property type="entry name" value="IA-2/IA-2_beta"/>
</dbReference>
<feature type="domain" description="Tyrosine-protein phosphatase" evidence="2">
    <location>
        <begin position="366"/>
        <end position="387"/>
    </location>
</feature>
<dbReference type="GO" id="GO:0030141">
    <property type="term" value="C:secretory granule"/>
    <property type="evidence" value="ECO:0007669"/>
    <property type="project" value="InterPro"/>
</dbReference>
<accession>L9L7W7</accession>
<keyword evidence="4" id="KW-1185">Reference proteome</keyword>
<keyword evidence="3" id="KW-0675">Receptor</keyword>
<feature type="region of interest" description="Disordered" evidence="1">
    <location>
        <begin position="115"/>
        <end position="164"/>
    </location>
</feature>
<dbReference type="InterPro" id="IPR029021">
    <property type="entry name" value="Prot-tyrosine_phosphatase-like"/>
</dbReference>
<dbReference type="GO" id="GO:0045202">
    <property type="term" value="C:synapse"/>
    <property type="evidence" value="ECO:0007669"/>
    <property type="project" value="TreeGrafter"/>
</dbReference>
<dbReference type="SUPFAM" id="SSF52799">
    <property type="entry name" value="(Phosphotyrosine protein) phosphatases II"/>
    <property type="match status" value="2"/>
</dbReference>
<name>L9L7W7_TUPCH</name>
<reference evidence="4" key="1">
    <citation type="submission" date="2012-07" db="EMBL/GenBank/DDBJ databases">
        <title>Genome of the Chinese tree shrew, a rising model animal genetically related to primates.</title>
        <authorList>
            <person name="Zhang G."/>
            <person name="Fan Y."/>
            <person name="Yao Y."/>
            <person name="Huang Z."/>
        </authorList>
    </citation>
    <scope>NUCLEOTIDE SEQUENCE [LARGE SCALE GENOMIC DNA]</scope>
</reference>
<dbReference type="GO" id="GO:0035773">
    <property type="term" value="P:insulin secretion involved in cellular response to glucose stimulus"/>
    <property type="evidence" value="ECO:0007669"/>
    <property type="project" value="TreeGrafter"/>
</dbReference>
<proteinExistence type="predicted"/>
<protein>
    <submittedName>
        <fullName evidence="3">Receptor-type tyrosine-protein phosphatase N2</fullName>
    </submittedName>
</protein>
<dbReference type="AlphaFoldDB" id="L9L7W7"/>
<evidence type="ECO:0000256" key="1">
    <source>
        <dbReference type="SAM" id="MobiDB-lite"/>
    </source>
</evidence>
<sequence>MGVRKEPGVTPVLLVPASPREARHKSVLHLRESLGLLSGPAFASTINNFTTALAVCTRKVSLRHVRHRFHFTAKHPGLETFRGPTSSHGSWGGGPHLGPRASCRCGKDGQELCRQRMAPRPPDRPEGPHTSRISSVSSQLSDGPVASPSARSTSSWSWSEEPVQPNMDISTGHVILAYMEDHLKNKNRLEKEWEALCNYQAEPGSSLVAQREENVLKNRSLAVLTSPELLPESCGQETQPSSSPGTCLRDMAELWPVPTQDAFRLRLELTLVTGLDVLTSGQTLPSWSCGSVAASAPAWSSPPTSVRQGSSGIRQQPGLEGASSTGLPLVRTADGSAEGCASWHRAARAHGSLSCPVLSPQMDHDPRNPAYIATQGPLPATVADFWQTGGLGLVSLSFQDMDIWSWLSRRVCSPVGLASQRRRLEDSWTTVGDGHMVPQNHRTAVEGAVLQTTS</sequence>
<evidence type="ECO:0000259" key="2">
    <source>
        <dbReference type="Pfam" id="PF00102"/>
    </source>
</evidence>
<feature type="compositionally biased region" description="Low complexity" evidence="1">
    <location>
        <begin position="146"/>
        <end position="162"/>
    </location>
</feature>
<dbReference type="GO" id="GO:0004725">
    <property type="term" value="F:protein tyrosine phosphatase activity"/>
    <property type="evidence" value="ECO:0007669"/>
    <property type="project" value="InterPro"/>
</dbReference>
<feature type="region of interest" description="Disordered" evidence="1">
    <location>
        <begin position="296"/>
        <end position="330"/>
    </location>
</feature>
<feature type="compositionally biased region" description="Polar residues" evidence="1">
    <location>
        <begin position="131"/>
        <end position="141"/>
    </location>
</feature>
<dbReference type="InParanoid" id="L9L7W7"/>
<dbReference type="GO" id="GO:0051046">
    <property type="term" value="P:regulation of secretion"/>
    <property type="evidence" value="ECO:0007669"/>
    <property type="project" value="TreeGrafter"/>
</dbReference>
<feature type="compositionally biased region" description="Polar residues" evidence="1">
    <location>
        <begin position="304"/>
        <end position="314"/>
    </location>
</feature>
<organism evidence="3 4">
    <name type="scientific">Tupaia chinensis</name>
    <name type="common">Chinese tree shrew</name>
    <name type="synonym">Tupaia belangeri chinensis</name>
    <dbReference type="NCBI Taxonomy" id="246437"/>
    <lineage>
        <taxon>Eukaryota</taxon>
        <taxon>Metazoa</taxon>
        <taxon>Chordata</taxon>
        <taxon>Craniata</taxon>
        <taxon>Vertebrata</taxon>
        <taxon>Euteleostomi</taxon>
        <taxon>Mammalia</taxon>
        <taxon>Eutheria</taxon>
        <taxon>Euarchontoglires</taxon>
        <taxon>Scandentia</taxon>
        <taxon>Tupaiidae</taxon>
        <taxon>Tupaia</taxon>
    </lineage>
</organism>
<evidence type="ECO:0000313" key="3">
    <source>
        <dbReference type="EMBL" id="ELW69807.1"/>
    </source>
</evidence>
<dbReference type="Pfam" id="PF00102">
    <property type="entry name" value="Y_phosphatase"/>
    <property type="match status" value="1"/>
</dbReference>
<dbReference type="PANTHER" id="PTHR46106">
    <property type="entry name" value="IA-2 PROTEIN TYROSINE PHOSPHATASE, ISOFORM C"/>
    <property type="match status" value="1"/>
</dbReference>
<gene>
    <name evidence="3" type="ORF">TREES_T100017613</name>
</gene>
<dbReference type="PANTHER" id="PTHR46106:SF5">
    <property type="entry name" value="RECEPTOR-TYPE TYROSINE-PROTEIN PHOSPHATASE N2"/>
    <property type="match status" value="1"/>
</dbReference>
<reference evidence="4" key="2">
    <citation type="journal article" date="2013" name="Nat. Commun.">
        <title>Genome of the Chinese tree shrew.</title>
        <authorList>
            <person name="Fan Y."/>
            <person name="Huang Z.Y."/>
            <person name="Cao C.C."/>
            <person name="Chen C.S."/>
            <person name="Chen Y.X."/>
            <person name="Fan D.D."/>
            <person name="He J."/>
            <person name="Hou H.L."/>
            <person name="Hu L."/>
            <person name="Hu X.T."/>
            <person name="Jiang X.T."/>
            <person name="Lai R."/>
            <person name="Lang Y.S."/>
            <person name="Liang B."/>
            <person name="Liao S.G."/>
            <person name="Mu D."/>
            <person name="Ma Y.Y."/>
            <person name="Niu Y.Y."/>
            <person name="Sun X.Q."/>
            <person name="Xia J.Q."/>
            <person name="Xiao J."/>
            <person name="Xiong Z.Q."/>
            <person name="Xu L."/>
            <person name="Yang L."/>
            <person name="Zhang Y."/>
            <person name="Zhao W."/>
            <person name="Zhao X.D."/>
            <person name="Zheng Y.T."/>
            <person name="Zhou J.M."/>
            <person name="Zhu Y.B."/>
            <person name="Zhang G.J."/>
            <person name="Wang J."/>
            <person name="Yao Y.G."/>
        </authorList>
    </citation>
    <scope>NUCLEOTIDE SEQUENCE [LARGE SCALE GENOMIC DNA]</scope>
</reference>